<name>A6G7I7_9BACT</name>
<accession>A6G7I7</accession>
<reference evidence="1 2" key="1">
    <citation type="submission" date="2007-06" db="EMBL/GenBank/DDBJ databases">
        <authorList>
            <person name="Shimkets L."/>
            <person name="Ferriera S."/>
            <person name="Johnson J."/>
            <person name="Kravitz S."/>
            <person name="Beeson K."/>
            <person name="Sutton G."/>
            <person name="Rogers Y.-H."/>
            <person name="Friedman R."/>
            <person name="Frazier M."/>
            <person name="Venter J.C."/>
        </authorList>
    </citation>
    <scope>NUCLEOTIDE SEQUENCE [LARGE SCALE GENOMIC DNA]</scope>
    <source>
        <strain evidence="1 2">SIR-1</strain>
    </source>
</reference>
<dbReference type="AlphaFoldDB" id="A6G7I7"/>
<keyword evidence="2" id="KW-1185">Reference proteome</keyword>
<evidence type="ECO:0000313" key="2">
    <source>
        <dbReference type="Proteomes" id="UP000005801"/>
    </source>
</evidence>
<dbReference type="STRING" id="391625.PPSIR1_00645"/>
<protein>
    <submittedName>
        <fullName evidence="1">Uncharacterized protein</fullName>
    </submittedName>
</protein>
<comment type="caution">
    <text evidence="1">The sequence shown here is derived from an EMBL/GenBank/DDBJ whole genome shotgun (WGS) entry which is preliminary data.</text>
</comment>
<dbReference type="EMBL" id="ABCS01000034">
    <property type="protein sequence ID" value="EDM78196.1"/>
    <property type="molecule type" value="Genomic_DNA"/>
</dbReference>
<sequence>MGGRHGRRRSTKPVPLDIDLEARTIELPQILRPFTIRVPPCFGELDRVELRGDFLVVFGAGGKASYHLGEPGDPKARLRAGYMAWKSLRKAVFEHAVDPRWRRRVDVVVTYYRNGKGNCDAGAHGQVFVDKAIVCQGREVARDLGRALEALLHLRPAERLAAEDEPLIRAFALLAPAGSLDDADVDALAQRLDAAGEGDAEPWASFLKLRRTP</sequence>
<gene>
    <name evidence="1" type="ORF">PPSIR1_00645</name>
</gene>
<organism evidence="1 2">
    <name type="scientific">Plesiocystis pacifica SIR-1</name>
    <dbReference type="NCBI Taxonomy" id="391625"/>
    <lineage>
        <taxon>Bacteria</taxon>
        <taxon>Pseudomonadati</taxon>
        <taxon>Myxococcota</taxon>
        <taxon>Polyangia</taxon>
        <taxon>Nannocystales</taxon>
        <taxon>Nannocystaceae</taxon>
        <taxon>Plesiocystis</taxon>
    </lineage>
</organism>
<dbReference type="Proteomes" id="UP000005801">
    <property type="component" value="Unassembled WGS sequence"/>
</dbReference>
<evidence type="ECO:0000313" key="1">
    <source>
        <dbReference type="EMBL" id="EDM78196.1"/>
    </source>
</evidence>
<proteinExistence type="predicted"/>
<dbReference type="RefSeq" id="WP_006972682.1">
    <property type="nucleotide sequence ID" value="NZ_ABCS01000034.1"/>
</dbReference>